<dbReference type="InterPro" id="IPR029058">
    <property type="entry name" value="AB_hydrolase_fold"/>
</dbReference>
<dbReference type="Gene3D" id="3.40.50.1820">
    <property type="entry name" value="alpha/beta hydrolase"/>
    <property type="match status" value="1"/>
</dbReference>
<dbReference type="OrthoDB" id="9795555at2"/>
<dbReference type="InterPro" id="IPR003140">
    <property type="entry name" value="PLipase/COase/thioEstase"/>
</dbReference>
<feature type="region of interest" description="Disordered" evidence="3">
    <location>
        <begin position="249"/>
        <end position="281"/>
    </location>
</feature>
<keyword evidence="2" id="KW-0378">Hydrolase</keyword>
<evidence type="ECO:0000256" key="3">
    <source>
        <dbReference type="SAM" id="MobiDB-lite"/>
    </source>
</evidence>
<reference evidence="5 6" key="1">
    <citation type="submission" date="2019-08" db="EMBL/GenBank/DDBJ databases">
        <title>Deep-cultivation of Planctomycetes and their phenomic and genomic characterization uncovers novel biology.</title>
        <authorList>
            <person name="Wiegand S."/>
            <person name="Jogler M."/>
            <person name="Boedeker C."/>
            <person name="Pinto D."/>
            <person name="Vollmers J."/>
            <person name="Rivas-Marin E."/>
            <person name="Kohn T."/>
            <person name="Peeters S.H."/>
            <person name="Heuer A."/>
            <person name="Rast P."/>
            <person name="Oberbeckmann S."/>
            <person name="Bunk B."/>
            <person name="Jeske O."/>
            <person name="Meyerdierks A."/>
            <person name="Storesund J.E."/>
            <person name="Kallscheuer N."/>
            <person name="Luecker S."/>
            <person name="Lage O.M."/>
            <person name="Pohl T."/>
            <person name="Merkel B.J."/>
            <person name="Hornburger P."/>
            <person name="Mueller R.-W."/>
            <person name="Bruemmer F."/>
            <person name="Labrenz M."/>
            <person name="Spormann A.M."/>
            <person name="Op Den Camp H."/>
            <person name="Overmann J."/>
            <person name="Amann R."/>
            <person name="Jetten M.S.M."/>
            <person name="Mascher T."/>
            <person name="Medema M.H."/>
            <person name="Devos D.P."/>
            <person name="Kaster A.-K."/>
            <person name="Ovreas L."/>
            <person name="Rohde M."/>
            <person name="Galperin M.Y."/>
            <person name="Jogler C."/>
        </authorList>
    </citation>
    <scope>NUCLEOTIDE SEQUENCE [LARGE SCALE GENOMIC DNA]</scope>
    <source>
        <strain evidence="5 6">LF1</strain>
    </source>
</reference>
<evidence type="ECO:0000313" key="6">
    <source>
        <dbReference type="Proteomes" id="UP000322699"/>
    </source>
</evidence>
<feature type="domain" description="Phospholipase/carboxylesterase/thioesterase" evidence="4">
    <location>
        <begin position="18"/>
        <end position="241"/>
    </location>
</feature>
<evidence type="ECO:0000259" key="4">
    <source>
        <dbReference type="Pfam" id="PF02230"/>
    </source>
</evidence>
<keyword evidence="6" id="KW-1185">Reference proteome</keyword>
<dbReference type="GO" id="GO:0016787">
    <property type="term" value="F:hydrolase activity"/>
    <property type="evidence" value="ECO:0007669"/>
    <property type="project" value="UniProtKB-KW"/>
</dbReference>
<dbReference type="SUPFAM" id="SSF53474">
    <property type="entry name" value="alpha/beta-Hydrolases"/>
    <property type="match status" value="1"/>
</dbReference>
<evidence type="ECO:0000256" key="1">
    <source>
        <dbReference type="ARBA" id="ARBA00006499"/>
    </source>
</evidence>
<comment type="caution">
    <text evidence="5">The sequence shown here is derived from an EMBL/GenBank/DDBJ whole genome shotgun (WGS) entry which is preliminary data.</text>
</comment>
<evidence type="ECO:0000313" key="5">
    <source>
        <dbReference type="EMBL" id="KAA1261435.1"/>
    </source>
</evidence>
<feature type="compositionally biased region" description="Acidic residues" evidence="3">
    <location>
        <begin position="250"/>
        <end position="264"/>
    </location>
</feature>
<sequence length="281" mass="30302">MTSVPTATRQKIGSLNCIVVDGGQQPTVAVIICHGYGASLDDLAPLAGEWLTMLGDDASEFRFVFPDAPHSLAELGMPTARAWWPINMARLAQAVQANSFDDLHDETPPGIDEARAALDEVITETLAGMPTENPRLVLGGFSQGAMLTMDTTLRGTNEPPALLIQFSGTVICRSQWQDAAKDRLSKTKIFQSHGKIDPVLPFDSAVVLRDLLRMSGAKLEFHSFQGPHTIDGPSVEKVALMLADVLTQPSEEELDEELGEDLGDEVNQAGEAVSESHANDR</sequence>
<protein>
    <submittedName>
        <fullName evidence="5">Phospholipase/Carboxylesterase</fullName>
    </submittedName>
</protein>
<dbReference type="InterPro" id="IPR050565">
    <property type="entry name" value="LYPA1-2/EST-like"/>
</dbReference>
<gene>
    <name evidence="5" type="ORF">LF1_39830</name>
</gene>
<name>A0A5B1CNC8_9BACT</name>
<dbReference type="PANTHER" id="PTHR10655:SF17">
    <property type="entry name" value="LYSOPHOSPHOLIPASE-LIKE PROTEIN 1"/>
    <property type="match status" value="1"/>
</dbReference>
<proteinExistence type="inferred from homology"/>
<dbReference type="EMBL" id="VRLW01000001">
    <property type="protein sequence ID" value="KAA1261435.1"/>
    <property type="molecule type" value="Genomic_DNA"/>
</dbReference>
<evidence type="ECO:0000256" key="2">
    <source>
        <dbReference type="ARBA" id="ARBA00022801"/>
    </source>
</evidence>
<dbReference type="AlphaFoldDB" id="A0A5B1CNC8"/>
<dbReference type="Pfam" id="PF02230">
    <property type="entry name" value="Abhydrolase_2"/>
    <property type="match status" value="1"/>
</dbReference>
<accession>A0A5B1CNC8</accession>
<comment type="similarity">
    <text evidence="1">Belongs to the AB hydrolase superfamily. AB hydrolase 2 family.</text>
</comment>
<dbReference type="Proteomes" id="UP000322699">
    <property type="component" value="Unassembled WGS sequence"/>
</dbReference>
<dbReference type="PANTHER" id="PTHR10655">
    <property type="entry name" value="LYSOPHOSPHOLIPASE-RELATED"/>
    <property type="match status" value="1"/>
</dbReference>
<organism evidence="5 6">
    <name type="scientific">Rubripirellula obstinata</name>
    <dbReference type="NCBI Taxonomy" id="406547"/>
    <lineage>
        <taxon>Bacteria</taxon>
        <taxon>Pseudomonadati</taxon>
        <taxon>Planctomycetota</taxon>
        <taxon>Planctomycetia</taxon>
        <taxon>Pirellulales</taxon>
        <taxon>Pirellulaceae</taxon>
        <taxon>Rubripirellula</taxon>
    </lineage>
</organism>